<dbReference type="RefSeq" id="WP_344287363.1">
    <property type="nucleotide sequence ID" value="NZ_BAAAPF010000004.1"/>
</dbReference>
<protein>
    <submittedName>
        <fullName evidence="2">Uncharacterized protein</fullName>
    </submittedName>
</protein>
<dbReference type="Proteomes" id="UP001500443">
    <property type="component" value="Unassembled WGS sequence"/>
</dbReference>
<evidence type="ECO:0000256" key="1">
    <source>
        <dbReference type="SAM" id="Phobius"/>
    </source>
</evidence>
<evidence type="ECO:0000313" key="3">
    <source>
        <dbReference type="Proteomes" id="UP001500443"/>
    </source>
</evidence>
<gene>
    <name evidence="2" type="ORF">GCM10009802_04890</name>
</gene>
<keyword evidence="3" id="KW-1185">Reference proteome</keyword>
<comment type="caution">
    <text evidence="2">The sequence shown here is derived from an EMBL/GenBank/DDBJ whole genome shotgun (WGS) entry which is preliminary data.</text>
</comment>
<proteinExistence type="predicted"/>
<accession>A0ABP5J0A3</accession>
<feature type="transmembrane region" description="Helical" evidence="1">
    <location>
        <begin position="6"/>
        <end position="31"/>
    </location>
</feature>
<dbReference type="EMBL" id="BAAAPF010000004">
    <property type="protein sequence ID" value="GAA2108840.1"/>
    <property type="molecule type" value="Genomic_DNA"/>
</dbReference>
<reference evidence="3" key="1">
    <citation type="journal article" date="2019" name="Int. J. Syst. Evol. Microbiol.">
        <title>The Global Catalogue of Microorganisms (GCM) 10K type strain sequencing project: providing services to taxonomists for standard genome sequencing and annotation.</title>
        <authorList>
            <consortium name="The Broad Institute Genomics Platform"/>
            <consortium name="The Broad Institute Genome Sequencing Center for Infectious Disease"/>
            <person name="Wu L."/>
            <person name="Ma J."/>
        </authorList>
    </citation>
    <scope>NUCLEOTIDE SEQUENCE [LARGE SCALE GENOMIC DNA]</scope>
    <source>
        <strain evidence="3">JCM 15481</strain>
    </source>
</reference>
<keyword evidence="1" id="KW-0472">Membrane</keyword>
<keyword evidence="1" id="KW-1133">Transmembrane helix</keyword>
<name>A0ABP5J0A3_9ACTN</name>
<organism evidence="2 3">
    <name type="scientific">Streptomyces synnematoformans</name>
    <dbReference type="NCBI Taxonomy" id="415721"/>
    <lineage>
        <taxon>Bacteria</taxon>
        <taxon>Bacillati</taxon>
        <taxon>Actinomycetota</taxon>
        <taxon>Actinomycetes</taxon>
        <taxon>Kitasatosporales</taxon>
        <taxon>Streptomycetaceae</taxon>
        <taxon>Streptomyces</taxon>
    </lineage>
</organism>
<sequence length="72" mass="7923">MTTSGFGLVVLGAVLGVTLVFTGLGGIWRLVRWQMRRERDRATRQAAAADATARDAELAVHAQLDDIERTQR</sequence>
<evidence type="ECO:0000313" key="2">
    <source>
        <dbReference type="EMBL" id="GAA2108840.1"/>
    </source>
</evidence>
<keyword evidence="1" id="KW-0812">Transmembrane</keyword>